<accession>A0ABZ0D5G8</accession>
<dbReference type="GO" id="GO:0003677">
    <property type="term" value="F:DNA binding"/>
    <property type="evidence" value="ECO:0007669"/>
    <property type="project" value="UniProtKB-KW"/>
</dbReference>
<keyword evidence="1" id="KW-0238">DNA-binding</keyword>
<dbReference type="Proteomes" id="UP001303946">
    <property type="component" value="Chromosome"/>
</dbReference>
<proteinExistence type="predicted"/>
<sequence>MATNCAPPPLDREQRANLPTADAAFHLNRSAQTLRLWACKAIGPIKPVRVHGRLLWPTAELRRVLGIPPIQQ</sequence>
<keyword evidence="2" id="KW-1185">Reference proteome</keyword>
<reference evidence="1 2" key="1">
    <citation type="submission" date="2023-10" db="EMBL/GenBank/DDBJ databases">
        <title>Bacteria for the degradation of biodegradable plastic PBAT(Polybutylene adipate terephthalate).</title>
        <authorList>
            <person name="Weon H.-Y."/>
            <person name="Yeon J."/>
        </authorList>
    </citation>
    <scope>NUCLEOTIDE SEQUENCE [LARGE SCALE GENOMIC DNA]</scope>
    <source>
        <strain evidence="1 2">SBD 7-3</strain>
    </source>
</reference>
<dbReference type="EMBL" id="CP136336">
    <property type="protein sequence ID" value="WOB10766.1"/>
    <property type="molecule type" value="Genomic_DNA"/>
</dbReference>
<protein>
    <submittedName>
        <fullName evidence="1">DNA-binding protein</fullName>
    </submittedName>
</protein>
<evidence type="ECO:0000313" key="1">
    <source>
        <dbReference type="EMBL" id="WOB10766.1"/>
    </source>
</evidence>
<organism evidence="1 2">
    <name type="scientific">Piscinibacter gummiphilus</name>
    <dbReference type="NCBI Taxonomy" id="946333"/>
    <lineage>
        <taxon>Bacteria</taxon>
        <taxon>Pseudomonadati</taxon>
        <taxon>Pseudomonadota</taxon>
        <taxon>Betaproteobacteria</taxon>
        <taxon>Burkholderiales</taxon>
        <taxon>Sphaerotilaceae</taxon>
        <taxon>Piscinibacter</taxon>
    </lineage>
</organism>
<name>A0ABZ0D5G8_9BURK</name>
<evidence type="ECO:0000313" key="2">
    <source>
        <dbReference type="Proteomes" id="UP001303946"/>
    </source>
</evidence>
<gene>
    <name evidence="1" type="ORF">RXV79_12080</name>
</gene>
<dbReference type="RefSeq" id="WP_316703658.1">
    <property type="nucleotide sequence ID" value="NZ_CP136336.1"/>
</dbReference>